<dbReference type="Proteomes" id="UP000636800">
    <property type="component" value="Unassembled WGS sequence"/>
</dbReference>
<proteinExistence type="predicted"/>
<evidence type="ECO:0000313" key="2">
    <source>
        <dbReference type="Proteomes" id="UP000636800"/>
    </source>
</evidence>
<sequence>MGELSRELTKGTWAESREKKRRSTCVWIQLFKGKRTSTPASLPSIRGKKRSTRIDTVPSRITNLSPSSTIPSLFLSTRRMPWGTVLLLYLFSCLKKG</sequence>
<keyword evidence="2" id="KW-1185">Reference proteome</keyword>
<comment type="caution">
    <text evidence="1">The sequence shown here is derived from an EMBL/GenBank/DDBJ whole genome shotgun (WGS) entry which is preliminary data.</text>
</comment>
<dbReference type="EMBL" id="JADCNL010000009">
    <property type="protein sequence ID" value="KAG0466097.1"/>
    <property type="molecule type" value="Genomic_DNA"/>
</dbReference>
<dbReference type="OrthoDB" id="1876470at2759"/>
<accession>A0A835QBB4</accession>
<evidence type="ECO:0000313" key="1">
    <source>
        <dbReference type="EMBL" id="KAG0466097.1"/>
    </source>
</evidence>
<gene>
    <name evidence="1" type="ORF">HPP92_017677</name>
</gene>
<reference evidence="1 2" key="1">
    <citation type="journal article" date="2020" name="Nat. Food">
        <title>A phased Vanilla planifolia genome enables genetic improvement of flavour and production.</title>
        <authorList>
            <person name="Hasing T."/>
            <person name="Tang H."/>
            <person name="Brym M."/>
            <person name="Khazi F."/>
            <person name="Huang T."/>
            <person name="Chambers A.H."/>
        </authorList>
    </citation>
    <scope>NUCLEOTIDE SEQUENCE [LARGE SCALE GENOMIC DNA]</scope>
    <source>
        <tissue evidence="1">Leaf</tissue>
    </source>
</reference>
<organism evidence="1 2">
    <name type="scientific">Vanilla planifolia</name>
    <name type="common">Vanilla</name>
    <dbReference type="NCBI Taxonomy" id="51239"/>
    <lineage>
        <taxon>Eukaryota</taxon>
        <taxon>Viridiplantae</taxon>
        <taxon>Streptophyta</taxon>
        <taxon>Embryophyta</taxon>
        <taxon>Tracheophyta</taxon>
        <taxon>Spermatophyta</taxon>
        <taxon>Magnoliopsida</taxon>
        <taxon>Liliopsida</taxon>
        <taxon>Asparagales</taxon>
        <taxon>Orchidaceae</taxon>
        <taxon>Vanilloideae</taxon>
        <taxon>Vanilleae</taxon>
        <taxon>Vanilla</taxon>
    </lineage>
</organism>
<protein>
    <submittedName>
        <fullName evidence="1">Uncharacterized protein</fullName>
    </submittedName>
</protein>
<dbReference type="AlphaFoldDB" id="A0A835QBB4"/>
<name>A0A835QBB4_VANPL</name>